<dbReference type="PANTHER" id="PTHR13069">
    <property type="entry name" value="ALKYLATED DNA REPAIR PROTEIN ALKB HOMOLOG 8"/>
    <property type="match status" value="1"/>
</dbReference>
<evidence type="ECO:0000256" key="3">
    <source>
        <dbReference type="SAM" id="MobiDB-lite"/>
    </source>
</evidence>
<proteinExistence type="predicted"/>
<evidence type="ECO:0000313" key="5">
    <source>
        <dbReference type="Proteomes" id="UP001343724"/>
    </source>
</evidence>
<dbReference type="CDD" id="cd02440">
    <property type="entry name" value="AdoMet_MTases"/>
    <property type="match status" value="1"/>
</dbReference>
<dbReference type="EMBL" id="JAYMFH010000007">
    <property type="protein sequence ID" value="MEC4295071.1"/>
    <property type="molecule type" value="Genomic_DNA"/>
</dbReference>
<organism evidence="4 5">
    <name type="scientific">Adlercreutzia shanghongiae</name>
    <dbReference type="NCBI Taxonomy" id="3111773"/>
    <lineage>
        <taxon>Bacteria</taxon>
        <taxon>Bacillati</taxon>
        <taxon>Actinomycetota</taxon>
        <taxon>Coriobacteriia</taxon>
        <taxon>Eggerthellales</taxon>
        <taxon>Eggerthellaceae</taxon>
        <taxon>Adlercreutzia</taxon>
    </lineage>
</organism>
<protein>
    <submittedName>
        <fullName evidence="4">Class I SAM-dependent methyltransferase</fullName>
        <ecNumber evidence="4">2.1.-.-</ecNumber>
    </submittedName>
</protein>
<keyword evidence="1 4" id="KW-0489">Methyltransferase</keyword>
<dbReference type="GO" id="GO:0008168">
    <property type="term" value="F:methyltransferase activity"/>
    <property type="evidence" value="ECO:0007669"/>
    <property type="project" value="UniProtKB-KW"/>
</dbReference>
<evidence type="ECO:0000256" key="1">
    <source>
        <dbReference type="ARBA" id="ARBA00022603"/>
    </source>
</evidence>
<dbReference type="RefSeq" id="WP_326439780.1">
    <property type="nucleotide sequence ID" value="NZ_JAYMFH010000007.1"/>
</dbReference>
<name>A0ABU6IZ00_9ACTN</name>
<accession>A0ABU6IZ00</accession>
<gene>
    <name evidence="4" type="ORF">VJ920_07090</name>
</gene>
<dbReference type="PANTHER" id="PTHR13069:SF21">
    <property type="entry name" value="ALKYLATED DNA REPAIR PROTEIN ALKB HOMOLOG 8"/>
    <property type="match status" value="1"/>
</dbReference>
<dbReference type="SUPFAM" id="SSF53335">
    <property type="entry name" value="S-adenosyl-L-methionine-dependent methyltransferases"/>
    <property type="match status" value="1"/>
</dbReference>
<dbReference type="Gene3D" id="3.40.50.150">
    <property type="entry name" value="Vaccinia Virus protein VP39"/>
    <property type="match status" value="1"/>
</dbReference>
<feature type="region of interest" description="Disordered" evidence="3">
    <location>
        <begin position="1"/>
        <end position="20"/>
    </location>
</feature>
<dbReference type="EC" id="2.1.-.-" evidence="4"/>
<evidence type="ECO:0000256" key="2">
    <source>
        <dbReference type="ARBA" id="ARBA00022679"/>
    </source>
</evidence>
<keyword evidence="2 4" id="KW-0808">Transferase</keyword>
<dbReference type="InterPro" id="IPR029063">
    <property type="entry name" value="SAM-dependent_MTases_sf"/>
</dbReference>
<comment type="caution">
    <text evidence="4">The sequence shown here is derived from an EMBL/GenBank/DDBJ whole genome shotgun (WGS) entry which is preliminary data.</text>
</comment>
<keyword evidence="5" id="KW-1185">Reference proteome</keyword>
<dbReference type="Proteomes" id="UP001343724">
    <property type="component" value="Unassembled WGS sequence"/>
</dbReference>
<dbReference type="Pfam" id="PF13489">
    <property type="entry name" value="Methyltransf_23"/>
    <property type="match status" value="1"/>
</dbReference>
<dbReference type="InterPro" id="IPR051422">
    <property type="entry name" value="AlkB_tRNA_MeTrf/Diox"/>
</dbReference>
<reference evidence="4 5" key="1">
    <citation type="submission" date="2024-01" db="EMBL/GenBank/DDBJ databases">
        <title>novel species in genus Adlercreutzia.</title>
        <authorList>
            <person name="Liu X."/>
        </authorList>
    </citation>
    <scope>NUCLEOTIDE SEQUENCE [LARGE SCALE GENOMIC DNA]</scope>
    <source>
        <strain evidence="4 5">R22</strain>
    </source>
</reference>
<dbReference type="GO" id="GO:0032259">
    <property type="term" value="P:methylation"/>
    <property type="evidence" value="ECO:0007669"/>
    <property type="project" value="UniProtKB-KW"/>
</dbReference>
<sequence length="293" mass="32220">MSRAANESTAAARVGRPHDAAHPNAYPAAVVRQLSALTTEFYAREAASFSVTRQAPWHGWEKAWEVISEQRPSLAAEPLAVLDVGCGNLRFERFLATHTRGPVAVCALDNCTALAEDGTAPLSERFTLEFQETDLVEHLLNNHGTPLANPGTCDIAVAFGLMHHVPTFALRTRILQELISALRPGGFALVSFWQFLNDPRLAAKAEAVTAAGRAEHNLPLFQENDFLLGWQEAERVYRFCHHTPDAEIDALLANVQQALAQAHSSSPTFRELARFSADGKPGNLNRYVILQRH</sequence>
<evidence type="ECO:0000313" key="4">
    <source>
        <dbReference type="EMBL" id="MEC4295071.1"/>
    </source>
</evidence>